<accession>A0A255EED5</accession>
<dbReference type="Proteomes" id="UP000216533">
    <property type="component" value="Unassembled WGS sequence"/>
</dbReference>
<proteinExistence type="predicted"/>
<keyword evidence="1" id="KW-1133">Transmembrane helix</keyword>
<evidence type="ECO:0000313" key="4">
    <source>
        <dbReference type="Proteomes" id="UP000216300"/>
    </source>
</evidence>
<accession>A0A255EHR4</accession>
<protein>
    <recommendedName>
        <fullName evidence="6">DUF3054 domain-containing protein</fullName>
    </recommendedName>
</protein>
<sequence length="143" mass="15228">MAFRIRGIGSRIAVSVADLIAVTIVASLTLPAGQARDLGALAATAAPFWLALAVTAAGLAWWQTRLDRDQADRTWLIPSGLPYGALLTVGVHVIGMTVWALVYGWSLSFLGIGAVALVMLLCGWRLAVGLILTPRSTIRRETF</sequence>
<gene>
    <name evidence="3" type="ORF">CGZ91_06300</name>
    <name evidence="2" type="ORF">CGZ92_09100</name>
</gene>
<feature type="transmembrane region" description="Helical" evidence="1">
    <location>
        <begin position="109"/>
        <end position="132"/>
    </location>
</feature>
<evidence type="ECO:0000313" key="3">
    <source>
        <dbReference type="EMBL" id="OYN91069.1"/>
    </source>
</evidence>
<dbReference type="Proteomes" id="UP000216300">
    <property type="component" value="Unassembled WGS sequence"/>
</dbReference>
<dbReference type="EMBL" id="NMVJ01000006">
    <property type="protein sequence ID" value="OYN91069.1"/>
    <property type="molecule type" value="Genomic_DNA"/>
</dbReference>
<dbReference type="AlphaFoldDB" id="A0A255EED5"/>
<organism evidence="2 5">
    <name type="scientific">Parenemella sanctibonifatiensis</name>
    <dbReference type="NCBI Taxonomy" id="2016505"/>
    <lineage>
        <taxon>Bacteria</taxon>
        <taxon>Bacillati</taxon>
        <taxon>Actinomycetota</taxon>
        <taxon>Actinomycetes</taxon>
        <taxon>Propionibacteriales</taxon>
        <taxon>Propionibacteriaceae</taxon>
        <taxon>Parenemella</taxon>
    </lineage>
</organism>
<keyword evidence="4" id="KW-1185">Reference proteome</keyword>
<feature type="transmembrane region" description="Helical" evidence="1">
    <location>
        <begin position="38"/>
        <end position="62"/>
    </location>
</feature>
<keyword evidence="1" id="KW-0812">Transmembrane</keyword>
<evidence type="ECO:0000313" key="5">
    <source>
        <dbReference type="Proteomes" id="UP000216533"/>
    </source>
</evidence>
<evidence type="ECO:0008006" key="6">
    <source>
        <dbReference type="Google" id="ProtNLM"/>
    </source>
</evidence>
<dbReference type="RefSeq" id="WP_094451060.1">
    <property type="nucleotide sequence ID" value="NZ_NMVI01000018.1"/>
</dbReference>
<dbReference type="EMBL" id="NMVI01000018">
    <property type="protein sequence ID" value="OYN86493.1"/>
    <property type="molecule type" value="Genomic_DNA"/>
</dbReference>
<feature type="transmembrane region" description="Helical" evidence="1">
    <location>
        <begin position="12"/>
        <end position="32"/>
    </location>
</feature>
<name>A0A255EED5_9ACTN</name>
<reference evidence="4 5" key="1">
    <citation type="submission" date="2017-07" db="EMBL/GenBank/DDBJ databases">
        <title>Draft whole genome sequences of clinical Proprionibacteriaceae strains.</title>
        <authorList>
            <person name="Bernier A.-M."/>
            <person name="Bernard K."/>
            <person name="Domingo M.-C."/>
        </authorList>
    </citation>
    <scope>NUCLEOTIDE SEQUENCE [LARGE SCALE GENOMIC DNA]</scope>
    <source>
        <strain evidence="3 4">NML 150081</strain>
        <strain evidence="2 5">NML 160184</strain>
    </source>
</reference>
<keyword evidence="1" id="KW-0472">Membrane</keyword>
<evidence type="ECO:0000313" key="2">
    <source>
        <dbReference type="EMBL" id="OYN86493.1"/>
    </source>
</evidence>
<feature type="transmembrane region" description="Helical" evidence="1">
    <location>
        <begin position="83"/>
        <end position="103"/>
    </location>
</feature>
<evidence type="ECO:0000256" key="1">
    <source>
        <dbReference type="SAM" id="Phobius"/>
    </source>
</evidence>
<comment type="caution">
    <text evidence="2">The sequence shown here is derived from an EMBL/GenBank/DDBJ whole genome shotgun (WGS) entry which is preliminary data.</text>
</comment>